<reference evidence="1" key="1">
    <citation type="submission" date="2020-06" db="EMBL/GenBank/DDBJ databases">
        <title>Draft genome sequences of strains closely related to Aspergillus parafelis and Aspergillus hiratsukae.</title>
        <authorList>
            <person name="Dos Santos R.A.C."/>
            <person name="Rivero-Menendez O."/>
            <person name="Steenwyk J.L."/>
            <person name="Mead M.E."/>
            <person name="Goldman G.H."/>
            <person name="Alastruey-Izquierdo A."/>
            <person name="Rokas A."/>
        </authorList>
    </citation>
    <scope>NUCLEOTIDE SEQUENCE</scope>
    <source>
        <strain evidence="1">CNM-CM7691</strain>
    </source>
</reference>
<accession>A0A8H6R1Q9</accession>
<dbReference type="AlphaFoldDB" id="A0A8H6R1Q9"/>
<evidence type="ECO:0000313" key="1">
    <source>
        <dbReference type="EMBL" id="KAF7183615.1"/>
    </source>
</evidence>
<evidence type="ECO:0000313" key="2">
    <source>
        <dbReference type="Proteomes" id="UP000641853"/>
    </source>
</evidence>
<comment type="caution">
    <text evidence="1">The sequence shown here is derived from an EMBL/GenBank/DDBJ whole genome shotgun (WGS) entry which is preliminary data.</text>
</comment>
<protein>
    <submittedName>
        <fullName evidence="1">Uncharacterized protein</fullName>
    </submittedName>
</protein>
<organism evidence="1 2">
    <name type="scientific">Aspergillus felis</name>
    <dbReference type="NCBI Taxonomy" id="1287682"/>
    <lineage>
        <taxon>Eukaryota</taxon>
        <taxon>Fungi</taxon>
        <taxon>Dikarya</taxon>
        <taxon>Ascomycota</taxon>
        <taxon>Pezizomycotina</taxon>
        <taxon>Eurotiomycetes</taxon>
        <taxon>Eurotiomycetidae</taxon>
        <taxon>Eurotiales</taxon>
        <taxon>Aspergillaceae</taxon>
        <taxon>Aspergillus</taxon>
        <taxon>Aspergillus subgen. Fumigati</taxon>
    </lineage>
</organism>
<name>A0A8H6R1Q9_9EURO</name>
<sequence>MWAYRFQKCLPESLKLGPATQKTKASKRIQAENGGLLQRRYDLLANIIEDTAGSASICDECRFQLGKGMARKVIGSQHTGDLCELEHSETMTAVECIAVDGWQKDPLFLFMSSTCQTSWFHGCEALSHHVR</sequence>
<keyword evidence="2" id="KW-1185">Reference proteome</keyword>
<proteinExistence type="predicted"/>
<gene>
    <name evidence="1" type="ORF">CNMCM7691_003894</name>
</gene>
<dbReference type="Proteomes" id="UP000641853">
    <property type="component" value="Unassembled WGS sequence"/>
</dbReference>
<dbReference type="EMBL" id="JACBAG010001711">
    <property type="protein sequence ID" value="KAF7183615.1"/>
    <property type="molecule type" value="Genomic_DNA"/>
</dbReference>